<name>A0ABQ4XKR6_9ASTR</name>
<dbReference type="InterPro" id="IPR010255">
    <property type="entry name" value="Haem_peroxidase_sf"/>
</dbReference>
<accession>A0ABQ4XKR6</accession>
<keyword evidence="2" id="KW-1185">Reference proteome</keyword>
<dbReference type="EMBL" id="BQNB010009615">
    <property type="protein sequence ID" value="GJS65959.1"/>
    <property type="molecule type" value="Genomic_DNA"/>
</dbReference>
<proteinExistence type="predicted"/>
<organism evidence="1 2">
    <name type="scientific">Tanacetum coccineum</name>
    <dbReference type="NCBI Taxonomy" id="301880"/>
    <lineage>
        <taxon>Eukaryota</taxon>
        <taxon>Viridiplantae</taxon>
        <taxon>Streptophyta</taxon>
        <taxon>Embryophyta</taxon>
        <taxon>Tracheophyta</taxon>
        <taxon>Spermatophyta</taxon>
        <taxon>Magnoliopsida</taxon>
        <taxon>eudicotyledons</taxon>
        <taxon>Gunneridae</taxon>
        <taxon>Pentapetalae</taxon>
        <taxon>asterids</taxon>
        <taxon>campanulids</taxon>
        <taxon>Asterales</taxon>
        <taxon>Asteraceae</taxon>
        <taxon>Asteroideae</taxon>
        <taxon>Anthemideae</taxon>
        <taxon>Anthemidinae</taxon>
        <taxon>Tanacetum</taxon>
    </lineage>
</organism>
<protein>
    <submittedName>
        <fullName evidence="1">Alpha-dioxygenase 1</fullName>
    </submittedName>
</protein>
<comment type="caution">
    <text evidence="1">The sequence shown here is derived from an EMBL/GenBank/DDBJ whole genome shotgun (WGS) entry which is preliminary data.</text>
</comment>
<reference evidence="1" key="1">
    <citation type="journal article" date="2022" name="Int. J. Mol. Sci.">
        <title>Draft Genome of Tanacetum Coccineum: Genomic Comparison of Closely Related Tanacetum-Family Plants.</title>
        <authorList>
            <person name="Yamashiro T."/>
            <person name="Shiraishi A."/>
            <person name="Nakayama K."/>
            <person name="Satake H."/>
        </authorList>
    </citation>
    <scope>NUCLEOTIDE SEQUENCE</scope>
</reference>
<gene>
    <name evidence="1" type="ORF">Tco_0680523</name>
</gene>
<dbReference type="SUPFAM" id="SSF48113">
    <property type="entry name" value="Heme-dependent peroxidases"/>
    <property type="match status" value="1"/>
</dbReference>
<evidence type="ECO:0000313" key="2">
    <source>
        <dbReference type="Proteomes" id="UP001151760"/>
    </source>
</evidence>
<evidence type="ECO:0000313" key="1">
    <source>
        <dbReference type="EMBL" id="GJS65959.1"/>
    </source>
</evidence>
<dbReference type="Proteomes" id="UP001151760">
    <property type="component" value="Unassembled WGS sequence"/>
</dbReference>
<reference evidence="1" key="2">
    <citation type="submission" date="2022-01" db="EMBL/GenBank/DDBJ databases">
        <authorList>
            <person name="Yamashiro T."/>
            <person name="Shiraishi A."/>
            <person name="Satake H."/>
            <person name="Nakayama K."/>
        </authorList>
    </citation>
    <scope>NUCLEOTIDE SEQUENCE</scope>
</reference>
<sequence length="188" mass="21766">MKNTPAKFFDLKQGANSVERKQQAFRFAFCFQLPIYCEFTLFTDARILAGQSHLDCGCSHGRSNCKSAVVLNQDFVAMRDDFSSMYNVFTFPDGYVMEGSMLLILIIRGRDEFKPWEDLMDDEEAIETLPEVYGDKFEEFNLLVRMADEKKTKGFANNETTSIICLSMTSRYIFYFFLRIPFQENVAS</sequence>